<feature type="region of interest" description="Disordered" evidence="2">
    <location>
        <begin position="616"/>
        <end position="695"/>
    </location>
</feature>
<dbReference type="GO" id="GO:0005085">
    <property type="term" value="F:guanyl-nucleotide exchange factor activity"/>
    <property type="evidence" value="ECO:0007669"/>
    <property type="project" value="TreeGrafter"/>
</dbReference>
<dbReference type="PANTHER" id="PTHR45982">
    <property type="entry name" value="REGULATOR OF CHROMOSOME CONDENSATION"/>
    <property type="match status" value="1"/>
</dbReference>
<dbReference type="Gene3D" id="2.130.10.30">
    <property type="entry name" value="Regulator of chromosome condensation 1/beta-lactamase-inhibitor protein II"/>
    <property type="match status" value="1"/>
</dbReference>
<dbReference type="Proteomes" id="UP001316803">
    <property type="component" value="Unassembled WGS sequence"/>
</dbReference>
<reference evidence="4 5" key="1">
    <citation type="submission" date="2022-12" db="EMBL/GenBank/DDBJ databases">
        <title>Genomic features and morphological characterization of a novel Knufia sp. strain isolated from spacecraft assembly facility.</title>
        <authorList>
            <person name="Teixeira M."/>
            <person name="Chander A.M."/>
            <person name="Stajich J.E."/>
            <person name="Venkateswaran K."/>
        </authorList>
    </citation>
    <scope>NUCLEOTIDE SEQUENCE [LARGE SCALE GENOMIC DNA]</scope>
    <source>
        <strain evidence="4 5">FJI-L2-BK-P2</strain>
    </source>
</reference>
<protein>
    <recommendedName>
        <fullName evidence="3">F-box domain-containing protein</fullName>
    </recommendedName>
</protein>
<dbReference type="InterPro" id="IPR000408">
    <property type="entry name" value="Reg_chr_condens"/>
</dbReference>
<evidence type="ECO:0000259" key="3">
    <source>
        <dbReference type="PROSITE" id="PS50181"/>
    </source>
</evidence>
<dbReference type="SUPFAM" id="SSF50985">
    <property type="entry name" value="RCC1/BLIP-II"/>
    <property type="match status" value="1"/>
</dbReference>
<dbReference type="InterPro" id="IPR051553">
    <property type="entry name" value="Ran_GTPase-activating"/>
</dbReference>
<feature type="domain" description="F-box" evidence="3">
    <location>
        <begin position="1"/>
        <end position="47"/>
    </location>
</feature>
<dbReference type="PROSITE" id="PS50181">
    <property type="entry name" value="FBOX"/>
    <property type="match status" value="1"/>
</dbReference>
<evidence type="ECO:0000256" key="2">
    <source>
        <dbReference type="SAM" id="MobiDB-lite"/>
    </source>
</evidence>
<accession>A0AAN8I2W1</accession>
<dbReference type="PROSITE" id="PS50012">
    <property type="entry name" value="RCC1_3"/>
    <property type="match status" value="1"/>
</dbReference>
<dbReference type="CDD" id="cd09917">
    <property type="entry name" value="F-box_SF"/>
    <property type="match status" value="1"/>
</dbReference>
<dbReference type="AlphaFoldDB" id="A0AAN8I2W1"/>
<evidence type="ECO:0000256" key="1">
    <source>
        <dbReference type="PROSITE-ProRule" id="PRU00235"/>
    </source>
</evidence>
<dbReference type="PANTHER" id="PTHR45982:SF3">
    <property type="entry name" value="F-BOX PROTEIN POF9"/>
    <property type="match status" value="1"/>
</dbReference>
<feature type="repeat" description="RCC1" evidence="1">
    <location>
        <begin position="78"/>
        <end position="163"/>
    </location>
</feature>
<name>A0AAN8I2W1_9EURO</name>
<dbReference type="SUPFAM" id="SSF81383">
    <property type="entry name" value="F-box domain"/>
    <property type="match status" value="1"/>
</dbReference>
<comment type="caution">
    <text evidence="4">The sequence shown here is derived from an EMBL/GenBank/DDBJ whole genome shotgun (WGS) entry which is preliminary data.</text>
</comment>
<feature type="region of interest" description="Disordered" evidence="2">
    <location>
        <begin position="554"/>
        <end position="575"/>
    </location>
</feature>
<sequence length="715" mass="79731">MNVLDLPEDILSIVFVLLEPKDFLALCCSSKVLYNNYQKDSAFWRTKTSTTFRTPISPLLKADGARWYHLYRRLKTQTRLYTWGQGLKGNLGHGMGVRPRHHLPVPPMLRGRGGGHHGLVQPPRLVFQRTTSTWPTEAHVPDEVGVIADLQCGGWSTIILSSAGKLFATGSINSANYVNVGSQTDRFERLEYLTQSTSAISEFSAGRTHVLALTDDNEILSWDRINAKGLKVHSRHGGMLQGRVARVVAGWGESSAYVPDVGIVYWQPLKNNQEDDMHDVREVKEKVVPHTARKVSRDGNVSEVIAHVLLEGIMLYITSDSKIWACDIGHDNQEDTEPRSATVQLPGFHEGEDQLKDVQGSFRNFVVFTSSGRVLAGNTDYVRRCFDAARAAASANVDVEPNSSDPATWANLDGLISCRPQDLPALQHSGVIAVRFGDWHYQALHSNGKITSHGHEPESCGALGLGEAHHGGKLRGMYTGAQGMRQDTKLRPVADLRGRQIWFEPEKREWLEHLQKTAEESFQQRQEQPYWLDILHDPVKQTVFSEWIEQEGRHWHDGPHASSANLPGAVDTMRPKEGETEDFHLDPYFALAIGAAGWHSGALVLVDEEKAEESRQKWIPHASKDDHSKTKTKPSDENVLDMPLPGQFPQDSETAQEEGPKPTWVTESFPRIKFPNGSESPLPPGMSEQQQTLGSALRPWRDGIPTMQELGLEQA</sequence>
<keyword evidence="5" id="KW-1185">Reference proteome</keyword>
<gene>
    <name evidence="4" type="ORF">OHC33_006924</name>
</gene>
<organism evidence="4 5">
    <name type="scientific">Knufia fluminis</name>
    <dbReference type="NCBI Taxonomy" id="191047"/>
    <lineage>
        <taxon>Eukaryota</taxon>
        <taxon>Fungi</taxon>
        <taxon>Dikarya</taxon>
        <taxon>Ascomycota</taxon>
        <taxon>Pezizomycotina</taxon>
        <taxon>Eurotiomycetes</taxon>
        <taxon>Chaetothyriomycetidae</taxon>
        <taxon>Chaetothyriales</taxon>
        <taxon>Trichomeriaceae</taxon>
        <taxon>Knufia</taxon>
    </lineage>
</organism>
<feature type="compositionally biased region" description="Basic and acidic residues" evidence="2">
    <location>
        <begin position="616"/>
        <end position="636"/>
    </location>
</feature>
<dbReference type="InterPro" id="IPR009091">
    <property type="entry name" value="RCC1/BLIP-II"/>
</dbReference>
<evidence type="ECO:0000313" key="5">
    <source>
        <dbReference type="Proteomes" id="UP001316803"/>
    </source>
</evidence>
<evidence type="ECO:0000313" key="4">
    <source>
        <dbReference type="EMBL" id="KAK5952037.1"/>
    </source>
</evidence>
<proteinExistence type="predicted"/>
<dbReference type="EMBL" id="JAKLMC020000017">
    <property type="protein sequence ID" value="KAK5952037.1"/>
    <property type="molecule type" value="Genomic_DNA"/>
</dbReference>
<dbReference type="InterPro" id="IPR036047">
    <property type="entry name" value="F-box-like_dom_sf"/>
</dbReference>
<dbReference type="InterPro" id="IPR001810">
    <property type="entry name" value="F-box_dom"/>
</dbReference>
<dbReference type="GO" id="GO:0005737">
    <property type="term" value="C:cytoplasm"/>
    <property type="evidence" value="ECO:0007669"/>
    <property type="project" value="TreeGrafter"/>
</dbReference>